<gene>
    <name evidence="7" type="ORF">NQ315_011082</name>
</gene>
<evidence type="ECO:0000256" key="4">
    <source>
        <dbReference type="ARBA" id="ARBA00023212"/>
    </source>
</evidence>
<dbReference type="Pfam" id="PF14886">
    <property type="entry name" value="FAM183"/>
    <property type="match status" value="1"/>
</dbReference>
<dbReference type="GO" id="GO:0005856">
    <property type="term" value="C:cytoskeleton"/>
    <property type="evidence" value="ECO:0007669"/>
    <property type="project" value="UniProtKB-SubCell"/>
</dbReference>
<evidence type="ECO:0000256" key="3">
    <source>
        <dbReference type="ARBA" id="ARBA00022490"/>
    </source>
</evidence>
<keyword evidence="4" id="KW-0206">Cytoskeleton</keyword>
<organism evidence="7 8">
    <name type="scientific">Exocentrus adspersus</name>
    <dbReference type="NCBI Taxonomy" id="1586481"/>
    <lineage>
        <taxon>Eukaryota</taxon>
        <taxon>Metazoa</taxon>
        <taxon>Ecdysozoa</taxon>
        <taxon>Arthropoda</taxon>
        <taxon>Hexapoda</taxon>
        <taxon>Insecta</taxon>
        <taxon>Pterygota</taxon>
        <taxon>Neoptera</taxon>
        <taxon>Endopterygota</taxon>
        <taxon>Coleoptera</taxon>
        <taxon>Polyphaga</taxon>
        <taxon>Cucujiformia</taxon>
        <taxon>Chrysomeloidea</taxon>
        <taxon>Cerambycidae</taxon>
        <taxon>Lamiinae</taxon>
        <taxon>Acanthocinini</taxon>
        <taxon>Exocentrus</taxon>
    </lineage>
</organism>
<name>A0AAV8VX23_9CUCU</name>
<comment type="caution">
    <text evidence="7">The sequence shown here is derived from an EMBL/GenBank/DDBJ whole genome shotgun (WGS) entry which is preliminary data.</text>
</comment>
<dbReference type="Proteomes" id="UP001159042">
    <property type="component" value="Unassembled WGS sequence"/>
</dbReference>
<evidence type="ECO:0000313" key="7">
    <source>
        <dbReference type="EMBL" id="KAJ8918798.1"/>
    </source>
</evidence>
<comment type="similarity">
    <text evidence="6">Belongs to the CFAP144 family.</text>
</comment>
<dbReference type="EMBL" id="JANEYG010000022">
    <property type="protein sequence ID" value="KAJ8918798.1"/>
    <property type="molecule type" value="Genomic_DNA"/>
</dbReference>
<evidence type="ECO:0000256" key="2">
    <source>
        <dbReference type="ARBA" id="ARBA00004245"/>
    </source>
</evidence>
<protein>
    <submittedName>
        <fullName evidence="7">Uncharacterized protein</fullName>
    </submittedName>
</protein>
<keyword evidence="5" id="KW-0966">Cell projection</keyword>
<evidence type="ECO:0000256" key="5">
    <source>
        <dbReference type="ARBA" id="ARBA00023273"/>
    </source>
</evidence>
<proteinExistence type="inferred from homology"/>
<evidence type="ECO:0000313" key="8">
    <source>
        <dbReference type="Proteomes" id="UP001159042"/>
    </source>
</evidence>
<dbReference type="AlphaFoldDB" id="A0AAV8VX23"/>
<accession>A0AAV8VX23</accession>
<evidence type="ECO:0000256" key="1">
    <source>
        <dbReference type="ARBA" id="ARBA00004138"/>
    </source>
</evidence>
<sequence>MQSEGEDLEDKPKLFKVSFVDKILPGRSNIRIDRPLTIPSILTPKFYTNCLDLDEDKQHEELVKKYLDKLKVHESREKYKDPVTENQRYGWYQVRLTDADWKDRRLYFHKRTDVIVPEHLMNYAKIREYN</sequence>
<evidence type="ECO:0000256" key="6">
    <source>
        <dbReference type="ARBA" id="ARBA00034777"/>
    </source>
</evidence>
<keyword evidence="8" id="KW-1185">Reference proteome</keyword>
<reference evidence="7 8" key="1">
    <citation type="journal article" date="2023" name="Insect Mol. Biol.">
        <title>Genome sequencing provides insights into the evolution of gene families encoding plant cell wall-degrading enzymes in longhorned beetles.</title>
        <authorList>
            <person name="Shin N.R."/>
            <person name="Okamura Y."/>
            <person name="Kirsch R."/>
            <person name="Pauchet Y."/>
        </authorList>
    </citation>
    <scope>NUCLEOTIDE SEQUENCE [LARGE SCALE GENOMIC DNA]</scope>
    <source>
        <strain evidence="7">EAD_L_NR</strain>
    </source>
</reference>
<keyword evidence="3" id="KW-0963">Cytoplasm</keyword>
<comment type="subcellular location">
    <subcellularLocation>
        <location evidence="1">Cell projection</location>
        <location evidence="1">Cilium</location>
    </subcellularLocation>
    <subcellularLocation>
        <location evidence="2">Cytoplasm</location>
        <location evidence="2">Cytoskeleton</location>
    </subcellularLocation>
</comment>
<dbReference type="GO" id="GO:0005929">
    <property type="term" value="C:cilium"/>
    <property type="evidence" value="ECO:0007669"/>
    <property type="project" value="UniProtKB-SubCell"/>
</dbReference>
<dbReference type="InterPro" id="IPR029214">
    <property type="entry name" value="CFAP144"/>
</dbReference>